<dbReference type="Proteomes" id="UP000001064">
    <property type="component" value="Unassembled WGS sequence"/>
</dbReference>
<dbReference type="OMA" id="NWDINNI"/>
<keyword evidence="3" id="KW-1185">Reference proteome</keyword>
<dbReference type="InParanoid" id="F0ZPX2"/>
<accession>F0ZPX2</accession>
<dbReference type="EMBL" id="GL871116">
    <property type="protein sequence ID" value="EGC34018.1"/>
    <property type="molecule type" value="Genomic_DNA"/>
</dbReference>
<feature type="non-terminal residue" evidence="2">
    <location>
        <position position="639"/>
    </location>
</feature>
<proteinExistence type="predicted"/>
<feature type="non-terminal residue" evidence="2">
    <location>
        <position position="1"/>
    </location>
</feature>
<dbReference type="OrthoDB" id="10551041at2759"/>
<sequence>LLFLFFINFILFSNGQDYYNVTYINLVEDNYSYQSEGCNPYLFVVVKSNKLITQFQLYNSNNNLISSNQSPFKLEYKNSLFYISGYFKVNIAYGTSFDTIKYAGINQGQNQVTILLDTKFSYECEIAPNLKPKNIIKITKPLKIQSYFNVYFENLKKPIQTIGKAQPIDIYPFQLSYIKSEPYFMQFRLDFLVGSATVQAPKYLNFSCDYDTDRSFLLSIESPITSSDPDKISSFLKFPNSFEYESSNNWDINNIFIYNATEPLFFYSKVDRYLLETDNNQYTILVTGNEKKGQYLFSTSYFDSKRDESAIDANIALNIYNNPPLDIQTVSNLAISSISVSQIIINSISSYLQQFEFDCSYPDNYNFVLLIGNCEPLKLTYPYGISSLVSGSAKYRFSYFPNLNNNLFKVEIQTDVAGAVLNTPSETKQDIEPPILKSFDITYPRGGGGNYAVLTVSIYDESANGGSGFSFLYYDGNYIDASDRISGDKYDGVYQKLIFLSFNDNQCYLLDVATNNVSCAFAVGTLELNQNVQYYFSVDPLTTIPKLVDHNFQIDDFSFESSVYDLSETGALVTVYLNFTTSKPDIPISFFILDRVYADKFIDINSISNRYLMDPKLKKFKITFYIPQKLCTGTLPYMF</sequence>
<protein>
    <submittedName>
        <fullName evidence="2">Uncharacterized protein</fullName>
    </submittedName>
</protein>
<dbReference type="RefSeq" id="XP_003289462.1">
    <property type="nucleotide sequence ID" value="XM_003289414.1"/>
</dbReference>
<keyword evidence="1" id="KW-0732">Signal</keyword>
<dbReference type="eggNOG" id="ENOG502RE1P">
    <property type="taxonomic scope" value="Eukaryota"/>
</dbReference>
<feature type="chain" id="PRO_5013265974" evidence="1">
    <location>
        <begin position="16"/>
        <end position="639"/>
    </location>
</feature>
<dbReference type="FunCoup" id="F0ZPX2">
    <property type="interactions" value="937"/>
</dbReference>
<gene>
    <name evidence="2" type="ORF">DICPUDRAFT_16576</name>
</gene>
<dbReference type="KEGG" id="dpp:DICPUDRAFT_16576"/>
<dbReference type="GeneID" id="10502500"/>
<reference evidence="3" key="1">
    <citation type="journal article" date="2011" name="Genome Biol.">
        <title>Comparative genomics of the social amoebae Dictyostelium discoideum and Dictyostelium purpureum.</title>
        <authorList>
            <consortium name="US DOE Joint Genome Institute (JGI-PGF)"/>
            <person name="Sucgang R."/>
            <person name="Kuo A."/>
            <person name="Tian X."/>
            <person name="Salerno W."/>
            <person name="Parikh A."/>
            <person name="Feasley C.L."/>
            <person name="Dalin E."/>
            <person name="Tu H."/>
            <person name="Huang E."/>
            <person name="Barry K."/>
            <person name="Lindquist E."/>
            <person name="Shapiro H."/>
            <person name="Bruce D."/>
            <person name="Schmutz J."/>
            <person name="Salamov A."/>
            <person name="Fey P."/>
            <person name="Gaudet P."/>
            <person name="Anjard C."/>
            <person name="Babu M.M."/>
            <person name="Basu S."/>
            <person name="Bushmanova Y."/>
            <person name="van der Wel H."/>
            <person name="Katoh-Kurasawa M."/>
            <person name="Dinh C."/>
            <person name="Coutinho P.M."/>
            <person name="Saito T."/>
            <person name="Elias M."/>
            <person name="Schaap P."/>
            <person name="Kay R.R."/>
            <person name="Henrissat B."/>
            <person name="Eichinger L."/>
            <person name="Rivero F."/>
            <person name="Putnam N.H."/>
            <person name="West C.M."/>
            <person name="Loomis W.F."/>
            <person name="Chisholm R.L."/>
            <person name="Shaulsky G."/>
            <person name="Strassmann J.E."/>
            <person name="Queller D.C."/>
            <person name="Kuspa A."/>
            <person name="Grigoriev I.V."/>
        </authorList>
    </citation>
    <scope>NUCLEOTIDE SEQUENCE [LARGE SCALE GENOMIC DNA]</scope>
    <source>
        <strain evidence="3">QSDP1</strain>
    </source>
</reference>
<dbReference type="VEuPathDB" id="AmoebaDB:DICPUDRAFT_16576"/>
<feature type="signal peptide" evidence="1">
    <location>
        <begin position="1"/>
        <end position="15"/>
    </location>
</feature>
<organism evidence="2 3">
    <name type="scientific">Dictyostelium purpureum</name>
    <name type="common">Slime mold</name>
    <dbReference type="NCBI Taxonomy" id="5786"/>
    <lineage>
        <taxon>Eukaryota</taxon>
        <taxon>Amoebozoa</taxon>
        <taxon>Evosea</taxon>
        <taxon>Eumycetozoa</taxon>
        <taxon>Dictyostelia</taxon>
        <taxon>Dictyosteliales</taxon>
        <taxon>Dictyosteliaceae</taxon>
        <taxon>Dictyostelium</taxon>
    </lineage>
</organism>
<dbReference type="AlphaFoldDB" id="F0ZPX2"/>
<evidence type="ECO:0000256" key="1">
    <source>
        <dbReference type="SAM" id="SignalP"/>
    </source>
</evidence>
<name>F0ZPX2_DICPU</name>
<evidence type="ECO:0000313" key="2">
    <source>
        <dbReference type="EMBL" id="EGC34018.1"/>
    </source>
</evidence>
<evidence type="ECO:0000313" key="3">
    <source>
        <dbReference type="Proteomes" id="UP000001064"/>
    </source>
</evidence>